<dbReference type="SMART" id="SM00866">
    <property type="entry name" value="UTRA"/>
    <property type="match status" value="1"/>
</dbReference>
<keyword evidence="3" id="KW-0804">Transcription</keyword>
<reference evidence="5 6" key="1">
    <citation type="submission" date="2020-07" db="EMBL/GenBank/DDBJ databases">
        <title>Sequencing the genomes of 1000 actinobacteria strains.</title>
        <authorList>
            <person name="Klenk H.-P."/>
        </authorList>
    </citation>
    <scope>NUCLEOTIDE SEQUENCE [LARGE SCALE GENOMIC DNA]</scope>
    <source>
        <strain evidence="5 6">DSM 19082</strain>
    </source>
</reference>
<dbReference type="GO" id="GO:0003700">
    <property type="term" value="F:DNA-binding transcription factor activity"/>
    <property type="evidence" value="ECO:0007669"/>
    <property type="project" value="InterPro"/>
</dbReference>
<dbReference type="GO" id="GO:0045892">
    <property type="term" value="P:negative regulation of DNA-templated transcription"/>
    <property type="evidence" value="ECO:0007669"/>
    <property type="project" value="TreeGrafter"/>
</dbReference>
<keyword evidence="2" id="KW-0238">DNA-binding</keyword>
<dbReference type="PANTHER" id="PTHR44846:SF17">
    <property type="entry name" value="GNTR-FAMILY TRANSCRIPTIONAL REGULATOR"/>
    <property type="match status" value="1"/>
</dbReference>
<comment type="caution">
    <text evidence="5">The sequence shown here is derived from an EMBL/GenBank/DDBJ whole genome shotgun (WGS) entry which is preliminary data.</text>
</comment>
<feature type="domain" description="HTH gntR-type" evidence="4">
    <location>
        <begin position="14"/>
        <end position="81"/>
    </location>
</feature>
<dbReference type="EMBL" id="JACCBF010000001">
    <property type="protein sequence ID" value="NYD30780.1"/>
    <property type="molecule type" value="Genomic_DNA"/>
</dbReference>
<dbReference type="Pfam" id="PF00392">
    <property type="entry name" value="GntR"/>
    <property type="match status" value="1"/>
</dbReference>
<evidence type="ECO:0000259" key="4">
    <source>
        <dbReference type="PROSITE" id="PS50949"/>
    </source>
</evidence>
<dbReference type="SUPFAM" id="SSF64288">
    <property type="entry name" value="Chorismate lyase-like"/>
    <property type="match status" value="1"/>
</dbReference>
<dbReference type="PROSITE" id="PS50949">
    <property type="entry name" value="HTH_GNTR"/>
    <property type="match status" value="1"/>
</dbReference>
<evidence type="ECO:0000256" key="1">
    <source>
        <dbReference type="ARBA" id="ARBA00023015"/>
    </source>
</evidence>
<name>A0A852RPJ6_9ACTN</name>
<evidence type="ECO:0000256" key="2">
    <source>
        <dbReference type="ARBA" id="ARBA00023125"/>
    </source>
</evidence>
<protein>
    <submittedName>
        <fullName evidence="5">GntR family transcriptional regulator</fullName>
    </submittedName>
</protein>
<sequence>MTTTPTDGDLRCRADRARQVADALRFQILHGELRDAPFPSEADIVADFAVSRNTVREALALLNADGLLRRVPGVGTTPVEAKYPHSIDHLQGLAETLVGHGAVVNEVRVAQLVPTPEAIAARLRIVPGDPVLYLERRRLVDGVPLSLDLTYVVADLGERLLDADLTGNDVFALLEEFSGERLQKADLVMEAVAADRHSAATLGVAPGSPLLMLERLAHLGGRPVDLEFIRFRGDRVTMRGSVVRPTGEVVG</sequence>
<dbReference type="GO" id="GO:0003677">
    <property type="term" value="F:DNA binding"/>
    <property type="evidence" value="ECO:0007669"/>
    <property type="project" value="UniProtKB-KW"/>
</dbReference>
<organism evidence="5 6">
    <name type="scientific">Nocardioides kongjuensis</name>
    <dbReference type="NCBI Taxonomy" id="349522"/>
    <lineage>
        <taxon>Bacteria</taxon>
        <taxon>Bacillati</taxon>
        <taxon>Actinomycetota</taxon>
        <taxon>Actinomycetes</taxon>
        <taxon>Propionibacteriales</taxon>
        <taxon>Nocardioidaceae</taxon>
        <taxon>Nocardioides</taxon>
    </lineage>
</organism>
<dbReference type="InterPro" id="IPR036390">
    <property type="entry name" value="WH_DNA-bd_sf"/>
</dbReference>
<dbReference type="Gene3D" id="3.40.1410.10">
    <property type="entry name" value="Chorismate lyase-like"/>
    <property type="match status" value="1"/>
</dbReference>
<dbReference type="CDD" id="cd07377">
    <property type="entry name" value="WHTH_GntR"/>
    <property type="match status" value="1"/>
</dbReference>
<dbReference type="Gene3D" id="1.10.10.10">
    <property type="entry name" value="Winged helix-like DNA-binding domain superfamily/Winged helix DNA-binding domain"/>
    <property type="match status" value="1"/>
</dbReference>
<dbReference type="AlphaFoldDB" id="A0A852RPJ6"/>
<dbReference type="SUPFAM" id="SSF46785">
    <property type="entry name" value="Winged helix' DNA-binding domain"/>
    <property type="match status" value="1"/>
</dbReference>
<keyword evidence="6" id="KW-1185">Reference proteome</keyword>
<evidence type="ECO:0000256" key="3">
    <source>
        <dbReference type="ARBA" id="ARBA00023163"/>
    </source>
</evidence>
<dbReference type="RefSeq" id="WP_218865717.1">
    <property type="nucleotide sequence ID" value="NZ_BAABEF010000001.1"/>
</dbReference>
<gene>
    <name evidence="5" type="ORF">BJ958_002326</name>
</gene>
<dbReference type="Pfam" id="PF07702">
    <property type="entry name" value="UTRA"/>
    <property type="match status" value="1"/>
</dbReference>
<keyword evidence="1" id="KW-0805">Transcription regulation</keyword>
<evidence type="ECO:0000313" key="6">
    <source>
        <dbReference type="Proteomes" id="UP000582231"/>
    </source>
</evidence>
<dbReference type="InterPro" id="IPR028978">
    <property type="entry name" value="Chorismate_lyase_/UTRA_dom_sf"/>
</dbReference>
<dbReference type="InterPro" id="IPR000524">
    <property type="entry name" value="Tscrpt_reg_HTH_GntR"/>
</dbReference>
<dbReference type="InterPro" id="IPR050679">
    <property type="entry name" value="Bact_HTH_transcr_reg"/>
</dbReference>
<dbReference type="SMART" id="SM00345">
    <property type="entry name" value="HTH_GNTR"/>
    <property type="match status" value="1"/>
</dbReference>
<accession>A0A852RPJ6</accession>
<dbReference type="Proteomes" id="UP000582231">
    <property type="component" value="Unassembled WGS sequence"/>
</dbReference>
<proteinExistence type="predicted"/>
<dbReference type="PANTHER" id="PTHR44846">
    <property type="entry name" value="MANNOSYL-D-GLYCERATE TRANSPORT/METABOLISM SYSTEM REPRESSOR MNGR-RELATED"/>
    <property type="match status" value="1"/>
</dbReference>
<evidence type="ECO:0000313" key="5">
    <source>
        <dbReference type="EMBL" id="NYD30780.1"/>
    </source>
</evidence>
<dbReference type="InterPro" id="IPR011663">
    <property type="entry name" value="UTRA"/>
</dbReference>
<dbReference type="InterPro" id="IPR036388">
    <property type="entry name" value="WH-like_DNA-bd_sf"/>
</dbReference>
<dbReference type="PRINTS" id="PR00035">
    <property type="entry name" value="HTHGNTR"/>
</dbReference>